<proteinExistence type="predicted"/>
<dbReference type="AlphaFoldDB" id="A0A4P9ZN71"/>
<organism evidence="2 3">
    <name type="scientific">Dimargaris cristalligena</name>
    <dbReference type="NCBI Taxonomy" id="215637"/>
    <lineage>
        <taxon>Eukaryota</taxon>
        <taxon>Fungi</taxon>
        <taxon>Fungi incertae sedis</taxon>
        <taxon>Zoopagomycota</taxon>
        <taxon>Kickxellomycotina</taxon>
        <taxon>Dimargaritomycetes</taxon>
        <taxon>Dimargaritales</taxon>
        <taxon>Dimargaritaceae</taxon>
        <taxon>Dimargaris</taxon>
    </lineage>
</organism>
<feature type="transmembrane region" description="Helical" evidence="1">
    <location>
        <begin position="12"/>
        <end position="30"/>
    </location>
</feature>
<evidence type="ECO:0000256" key="1">
    <source>
        <dbReference type="SAM" id="Phobius"/>
    </source>
</evidence>
<name>A0A4P9ZN71_9FUNG</name>
<keyword evidence="3" id="KW-1185">Reference proteome</keyword>
<dbReference type="EMBL" id="ML003424">
    <property type="protein sequence ID" value="RKP33982.1"/>
    <property type="molecule type" value="Genomic_DNA"/>
</dbReference>
<sequence length="117" mass="12997">MSLPLRSTIRGFLGGLVGGGTLTYVLYQTIYQTIDSGGRRLAYGLFLSRLQLQLGLPASLRDQMKHQGRRFNCIDDQALINVVYYGTGCMNTDFRPFKVQLGVMEGGKLESNEDGRT</sequence>
<evidence type="ECO:0000313" key="2">
    <source>
        <dbReference type="EMBL" id="RKP33982.1"/>
    </source>
</evidence>
<gene>
    <name evidence="2" type="ORF">BJ085DRAFT_27520</name>
</gene>
<keyword evidence="1" id="KW-1133">Transmembrane helix</keyword>
<keyword evidence="1" id="KW-0812">Transmembrane</keyword>
<protein>
    <submittedName>
        <fullName evidence="2">Uncharacterized protein</fullName>
    </submittedName>
</protein>
<evidence type="ECO:0000313" key="3">
    <source>
        <dbReference type="Proteomes" id="UP000268162"/>
    </source>
</evidence>
<keyword evidence="1" id="KW-0472">Membrane</keyword>
<reference evidence="3" key="1">
    <citation type="journal article" date="2018" name="Nat. Microbiol.">
        <title>Leveraging single-cell genomics to expand the fungal tree of life.</title>
        <authorList>
            <person name="Ahrendt S.R."/>
            <person name="Quandt C.A."/>
            <person name="Ciobanu D."/>
            <person name="Clum A."/>
            <person name="Salamov A."/>
            <person name="Andreopoulos B."/>
            <person name="Cheng J.F."/>
            <person name="Woyke T."/>
            <person name="Pelin A."/>
            <person name="Henrissat B."/>
            <person name="Reynolds N.K."/>
            <person name="Benny G.L."/>
            <person name="Smith M.E."/>
            <person name="James T.Y."/>
            <person name="Grigoriev I.V."/>
        </authorList>
    </citation>
    <scope>NUCLEOTIDE SEQUENCE [LARGE SCALE GENOMIC DNA]</scope>
    <source>
        <strain evidence="3">RSA 468</strain>
    </source>
</reference>
<dbReference type="Proteomes" id="UP000268162">
    <property type="component" value="Unassembled WGS sequence"/>
</dbReference>
<accession>A0A4P9ZN71</accession>